<protein>
    <submittedName>
        <fullName evidence="1">Uncharacterized protein</fullName>
    </submittedName>
</protein>
<accession>A0A8S5UST3</accession>
<reference evidence="1" key="1">
    <citation type="journal article" date="2021" name="Proc. Natl. Acad. Sci. U.S.A.">
        <title>A Catalog of Tens of Thousands of Viruses from Human Metagenomes Reveals Hidden Associations with Chronic Diseases.</title>
        <authorList>
            <person name="Tisza M.J."/>
            <person name="Buck C.B."/>
        </authorList>
    </citation>
    <scope>NUCLEOTIDE SEQUENCE</scope>
    <source>
        <strain evidence="1">CtijX18</strain>
    </source>
</reference>
<proteinExistence type="predicted"/>
<sequence>MNLTHQRLKDDPEFVLKAYYIDLSEKYYISDGNLVFEIMNEMKRTFSFSLNQFHLYIMEIDRVLRKKDHLFQIQNTQDFFNEFSFLNIYPEITLDVEVENQLIELAYRLYCSVLSIMMTNKLYLPKPVLQADGFYKVNCYHIGGYDDFNIILYKTNPWSPI</sequence>
<organism evidence="1">
    <name type="scientific">Myoviridae sp. ctijX18</name>
    <dbReference type="NCBI Taxonomy" id="2825154"/>
    <lineage>
        <taxon>Viruses</taxon>
        <taxon>Duplodnaviria</taxon>
        <taxon>Heunggongvirae</taxon>
        <taxon>Uroviricota</taxon>
        <taxon>Caudoviricetes</taxon>
    </lineage>
</organism>
<evidence type="ECO:0000313" key="1">
    <source>
        <dbReference type="EMBL" id="DAF97543.1"/>
    </source>
</evidence>
<dbReference type="EMBL" id="BK016133">
    <property type="protein sequence ID" value="DAF97543.1"/>
    <property type="molecule type" value="Genomic_DNA"/>
</dbReference>
<name>A0A8S5UST3_9CAUD</name>